<evidence type="ECO:0008006" key="4">
    <source>
        <dbReference type="Google" id="ProtNLM"/>
    </source>
</evidence>
<sequence length="168" mass="19265">MIRLLKWFRQSTVGATTVEFALSIIIFLLTLGVLLEFCRIAILGGCFDWAVSVASKQIKNESQIVNLNDYKNKFKDHANRNIQSTGVCDFVSNNDIEADIWFFKNIEDLKQYTESGRGANVDDISFPIAMYMIKYPYKALFFFAPSFMTDGVFERRILNIQEMSRGAN</sequence>
<evidence type="ECO:0000313" key="2">
    <source>
        <dbReference type="EMBL" id="AIL32364.1"/>
    </source>
</evidence>
<reference evidence="2 3" key="1">
    <citation type="journal article" date="2014" name="BMC Genomics">
        <title>A genomic perspective on a new bacterial genus and species from the Alcaligenaceae family, Basilea psittacipulmonis.</title>
        <authorList>
            <person name="Whiteson K.L."/>
            <person name="Hernandez D."/>
            <person name="Lazarevic V."/>
            <person name="Gaia N."/>
            <person name="Farinelli L."/>
            <person name="Francois P."/>
            <person name="Pilo P."/>
            <person name="Frey J."/>
            <person name="Schrenzel J."/>
        </authorList>
    </citation>
    <scope>NUCLEOTIDE SEQUENCE [LARGE SCALE GENOMIC DNA]</scope>
    <source>
        <strain evidence="2 3">DSM 24701</strain>
    </source>
</reference>
<evidence type="ECO:0000256" key="1">
    <source>
        <dbReference type="SAM" id="Phobius"/>
    </source>
</evidence>
<organism evidence="2 3">
    <name type="scientific">Basilea psittacipulmonis DSM 24701</name>
    <dbReference type="NCBI Taxonomy" id="1072685"/>
    <lineage>
        <taxon>Bacteria</taxon>
        <taxon>Pseudomonadati</taxon>
        <taxon>Pseudomonadota</taxon>
        <taxon>Betaproteobacteria</taxon>
        <taxon>Burkholderiales</taxon>
        <taxon>Alcaligenaceae</taxon>
        <taxon>Basilea</taxon>
    </lineage>
</organism>
<dbReference type="KEGG" id="bpsi:IX83_02670"/>
<dbReference type="AlphaFoldDB" id="A0A077DCN5"/>
<dbReference type="HOGENOM" id="CLU_124819_1_0_4"/>
<dbReference type="Proteomes" id="UP000028945">
    <property type="component" value="Chromosome"/>
</dbReference>
<dbReference type="STRING" id="1072685.IX83_02670"/>
<evidence type="ECO:0000313" key="3">
    <source>
        <dbReference type="Proteomes" id="UP000028945"/>
    </source>
</evidence>
<dbReference type="EMBL" id="CP009238">
    <property type="protein sequence ID" value="AIL32364.1"/>
    <property type="molecule type" value="Genomic_DNA"/>
</dbReference>
<proteinExistence type="predicted"/>
<keyword evidence="1" id="KW-0472">Membrane</keyword>
<name>A0A077DCN5_9BURK</name>
<keyword evidence="3" id="KW-1185">Reference proteome</keyword>
<dbReference type="RefSeq" id="WP_038498864.1">
    <property type="nucleotide sequence ID" value="NZ_CP009238.1"/>
</dbReference>
<keyword evidence="1" id="KW-0812">Transmembrane</keyword>
<protein>
    <recommendedName>
        <fullName evidence="4">Pilus assembly protein TadE</fullName>
    </recommendedName>
</protein>
<accession>A0A077DCN5</accession>
<dbReference type="eggNOG" id="COG4961">
    <property type="taxonomic scope" value="Bacteria"/>
</dbReference>
<gene>
    <name evidence="2" type="ORF">IX83_02670</name>
</gene>
<keyword evidence="1" id="KW-1133">Transmembrane helix</keyword>
<feature type="transmembrane region" description="Helical" evidence="1">
    <location>
        <begin position="12"/>
        <end position="35"/>
    </location>
</feature>